<dbReference type="InterPro" id="IPR016166">
    <property type="entry name" value="FAD-bd_PCMH"/>
</dbReference>
<dbReference type="PROSITE" id="PS51387">
    <property type="entry name" value="FAD_PCMH"/>
    <property type="match status" value="1"/>
</dbReference>
<comment type="caution">
    <text evidence="7">The sequence shown here is derived from an EMBL/GenBank/DDBJ whole genome shotgun (WGS) entry which is preliminary data.</text>
</comment>
<dbReference type="Gene3D" id="3.30.465.10">
    <property type="match status" value="1"/>
</dbReference>
<keyword evidence="8" id="KW-1185">Reference proteome</keyword>
<keyword evidence="5" id="KW-0560">Oxidoreductase</keyword>
<name>A0ABQ4FWR5_9ACTN</name>
<dbReference type="InterPro" id="IPR050416">
    <property type="entry name" value="FAD-linked_Oxidoreductase"/>
</dbReference>
<evidence type="ECO:0000256" key="4">
    <source>
        <dbReference type="ARBA" id="ARBA00022827"/>
    </source>
</evidence>
<dbReference type="InterPro" id="IPR016164">
    <property type="entry name" value="FAD-linked_Oxase-like_C"/>
</dbReference>
<accession>A0ABQ4FWR5</accession>
<dbReference type="EMBL" id="BOOC01000007">
    <property type="protein sequence ID" value="GIH39247.1"/>
    <property type="molecule type" value="Genomic_DNA"/>
</dbReference>
<dbReference type="PANTHER" id="PTHR42973:SF39">
    <property type="entry name" value="FAD-BINDING PCMH-TYPE DOMAIN-CONTAINING PROTEIN"/>
    <property type="match status" value="1"/>
</dbReference>
<keyword evidence="4" id="KW-0274">FAD</keyword>
<comment type="cofactor">
    <cofactor evidence="1">
        <name>FAD</name>
        <dbReference type="ChEBI" id="CHEBI:57692"/>
    </cofactor>
</comment>
<sequence length="439" mass="45826">MTLDHAPALTGEVVQPGDDAYAGLRGTLVRVGSPAYVVRCRDAAEVAAAVRFARREGLTLSVRSGGHSTAGFGTNDGGLVVDVSPIDGVEVIGGPDDLVRIGTGARWGEVARALAPYGLVLSSGDTASVGVGGLLLGGGIGWLVRKHGLALDHLVAAEVVTADGRVLRASADENADLFWAVRGGGGNFGVVTSFEVSARRQGDVTVARVAYPASEAAQVLRAWRDVVRSVGDDLTSTAHLFPAFGDDAPATLMITSCYAGDDPAAVEPLTRLGTALSKDVATVPYAEVLEEISELPPGWRPIVRNRFARSLDDALIDTVTAHAGDVPMTVFEIRMIGGAMNRVPSDATAFAHRDAEIMLTTVVLGGPAEHAPILGDFEALWRRLAPHTSGAYVNFLSDIAPGDLAAVYPAGTYERLVAVKRAYDPGNVFDQNLNVSPDA</sequence>
<evidence type="ECO:0000256" key="1">
    <source>
        <dbReference type="ARBA" id="ARBA00001974"/>
    </source>
</evidence>
<dbReference type="SUPFAM" id="SSF55103">
    <property type="entry name" value="FAD-linked oxidases, C-terminal domain"/>
    <property type="match status" value="1"/>
</dbReference>
<dbReference type="Pfam" id="PF08031">
    <property type="entry name" value="BBE"/>
    <property type="match status" value="1"/>
</dbReference>
<reference evidence="7 8" key="1">
    <citation type="submission" date="2021-01" db="EMBL/GenBank/DDBJ databases">
        <title>Whole genome shotgun sequence of Microbispora corallina NBRC 16416.</title>
        <authorList>
            <person name="Komaki H."/>
            <person name="Tamura T."/>
        </authorList>
    </citation>
    <scope>NUCLEOTIDE SEQUENCE [LARGE SCALE GENOMIC DNA]</scope>
    <source>
        <strain evidence="7 8">NBRC 16416</strain>
    </source>
</reference>
<dbReference type="InterPro" id="IPR006094">
    <property type="entry name" value="Oxid_FAD_bind_N"/>
</dbReference>
<dbReference type="PROSITE" id="PS00862">
    <property type="entry name" value="OX2_COVAL_FAD"/>
    <property type="match status" value="1"/>
</dbReference>
<organism evidence="7 8">
    <name type="scientific">Microbispora corallina</name>
    <dbReference type="NCBI Taxonomy" id="83302"/>
    <lineage>
        <taxon>Bacteria</taxon>
        <taxon>Bacillati</taxon>
        <taxon>Actinomycetota</taxon>
        <taxon>Actinomycetes</taxon>
        <taxon>Streptosporangiales</taxon>
        <taxon>Streptosporangiaceae</taxon>
        <taxon>Microbispora</taxon>
    </lineage>
</organism>
<dbReference type="PANTHER" id="PTHR42973">
    <property type="entry name" value="BINDING OXIDOREDUCTASE, PUTATIVE (AFU_ORTHOLOGUE AFUA_1G17690)-RELATED"/>
    <property type="match status" value="1"/>
</dbReference>
<evidence type="ECO:0000256" key="5">
    <source>
        <dbReference type="ARBA" id="ARBA00023002"/>
    </source>
</evidence>
<evidence type="ECO:0000256" key="2">
    <source>
        <dbReference type="ARBA" id="ARBA00005466"/>
    </source>
</evidence>
<dbReference type="SUPFAM" id="SSF56176">
    <property type="entry name" value="FAD-binding/transporter-associated domain-like"/>
    <property type="match status" value="1"/>
</dbReference>
<dbReference type="Gene3D" id="3.30.43.10">
    <property type="entry name" value="Uridine Diphospho-n-acetylenolpyruvylglucosamine Reductase, domain 2"/>
    <property type="match status" value="1"/>
</dbReference>
<protein>
    <submittedName>
        <fullName evidence="7">Oxidoreductase</fullName>
    </submittedName>
</protein>
<gene>
    <name evidence="7" type="ORF">Mco01_22470</name>
</gene>
<dbReference type="RefSeq" id="WP_204056805.1">
    <property type="nucleotide sequence ID" value="NZ_BAAAGP010000015.1"/>
</dbReference>
<feature type="domain" description="FAD-binding PCMH-type" evidence="6">
    <location>
        <begin position="30"/>
        <end position="201"/>
    </location>
</feature>
<dbReference type="InterPro" id="IPR012951">
    <property type="entry name" value="BBE"/>
</dbReference>
<evidence type="ECO:0000256" key="3">
    <source>
        <dbReference type="ARBA" id="ARBA00022630"/>
    </source>
</evidence>
<dbReference type="Proteomes" id="UP000603904">
    <property type="component" value="Unassembled WGS sequence"/>
</dbReference>
<dbReference type="Pfam" id="PF01565">
    <property type="entry name" value="FAD_binding_4"/>
    <property type="match status" value="1"/>
</dbReference>
<keyword evidence="3" id="KW-0285">Flavoprotein</keyword>
<evidence type="ECO:0000313" key="8">
    <source>
        <dbReference type="Proteomes" id="UP000603904"/>
    </source>
</evidence>
<evidence type="ECO:0000259" key="6">
    <source>
        <dbReference type="PROSITE" id="PS51387"/>
    </source>
</evidence>
<dbReference type="Gene3D" id="3.40.462.20">
    <property type="match status" value="1"/>
</dbReference>
<dbReference type="InterPro" id="IPR016169">
    <property type="entry name" value="FAD-bd_PCMH_sub2"/>
</dbReference>
<dbReference type="InterPro" id="IPR016167">
    <property type="entry name" value="FAD-bd_PCMH_sub1"/>
</dbReference>
<proteinExistence type="inferred from homology"/>
<dbReference type="InterPro" id="IPR006093">
    <property type="entry name" value="Oxy_OxRdtase_FAD_BS"/>
</dbReference>
<evidence type="ECO:0000313" key="7">
    <source>
        <dbReference type="EMBL" id="GIH39247.1"/>
    </source>
</evidence>
<comment type="similarity">
    <text evidence="2">Belongs to the oxygen-dependent FAD-linked oxidoreductase family.</text>
</comment>
<dbReference type="InterPro" id="IPR036318">
    <property type="entry name" value="FAD-bd_PCMH-like_sf"/>
</dbReference>